<dbReference type="Proteomes" id="UP000735874">
    <property type="component" value="Unassembled WGS sequence"/>
</dbReference>
<dbReference type="EMBL" id="MJFZ01000391">
    <property type="protein sequence ID" value="RAW30068.1"/>
    <property type="molecule type" value="Genomic_DNA"/>
</dbReference>
<accession>A0A329S3B1</accession>
<dbReference type="AlphaFoldDB" id="A0A329S3B1"/>
<organism evidence="6 7">
    <name type="scientific">Phytophthora cactorum</name>
    <dbReference type="NCBI Taxonomy" id="29920"/>
    <lineage>
        <taxon>Eukaryota</taxon>
        <taxon>Sar</taxon>
        <taxon>Stramenopiles</taxon>
        <taxon>Oomycota</taxon>
        <taxon>Peronosporomycetes</taxon>
        <taxon>Peronosporales</taxon>
        <taxon>Peronosporaceae</taxon>
        <taxon>Phytophthora</taxon>
    </lineage>
</organism>
<reference evidence="6 7" key="1">
    <citation type="submission" date="2018-01" db="EMBL/GenBank/DDBJ databases">
        <title>Draft genome of the strawberry crown rot pathogen Phytophthora cactorum.</title>
        <authorList>
            <person name="Armitage A.D."/>
            <person name="Lysoe E."/>
            <person name="Nellist C.F."/>
            <person name="Harrison R.J."/>
            <person name="Brurberg M.B."/>
        </authorList>
    </citation>
    <scope>NUCLEOTIDE SEQUENCE [LARGE SCALE GENOMIC DNA]</scope>
    <source>
        <strain evidence="6 7">10300</strain>
    </source>
</reference>
<gene>
    <name evidence="6" type="ORF">PC110_g13579</name>
    <name evidence="1" type="ORF">PC113_g15557</name>
    <name evidence="2" type="ORF">PC115_g3454</name>
    <name evidence="3" type="ORF">PC117_g8534</name>
    <name evidence="4" type="ORF">PC118_g7298</name>
    <name evidence="5" type="ORF">PC129_g13855</name>
</gene>
<dbReference type="Proteomes" id="UP000736787">
    <property type="component" value="Unassembled WGS sequence"/>
</dbReference>
<dbReference type="Proteomes" id="UP000697107">
    <property type="component" value="Unassembled WGS sequence"/>
</dbReference>
<dbReference type="Proteomes" id="UP000774804">
    <property type="component" value="Unassembled WGS sequence"/>
</dbReference>
<sequence>MEVFPIAFACDKLDRLQGFRMFCDHLILIHVFASDQSIKKHVEEKLLRWSMKIMNYNYTIEHITQPQNVWADMISRWAANHAPTTTTVRRIRADTPVSVRQAPLTEAMKPIISTFRSLDDDNFVWSTIAEIT</sequence>
<evidence type="ECO:0000313" key="5">
    <source>
        <dbReference type="EMBL" id="KAG3215269.1"/>
    </source>
</evidence>
<dbReference type="Proteomes" id="UP000760860">
    <property type="component" value="Unassembled WGS sequence"/>
</dbReference>
<comment type="caution">
    <text evidence="6">The sequence shown here is derived from an EMBL/GenBank/DDBJ whole genome shotgun (WGS) entry which is preliminary data.</text>
</comment>
<evidence type="ECO:0000313" key="4">
    <source>
        <dbReference type="EMBL" id="KAG2987413.1"/>
    </source>
</evidence>
<reference evidence="1" key="2">
    <citation type="submission" date="2018-10" db="EMBL/GenBank/DDBJ databases">
        <title>Effector identification in a new, highly contiguous assembly of the strawberry crown rot pathogen Phytophthora cactorum.</title>
        <authorList>
            <person name="Armitage A.D."/>
            <person name="Nellist C.F."/>
            <person name="Bates H."/>
            <person name="Vickerstaff R.J."/>
            <person name="Harrison R.J."/>
        </authorList>
    </citation>
    <scope>NUCLEOTIDE SEQUENCE</scope>
    <source>
        <strain evidence="1">15-7</strain>
        <strain evidence="2">4032</strain>
        <strain evidence="3">4040</strain>
        <strain evidence="4">P415</strain>
        <strain evidence="5">P421</strain>
    </source>
</reference>
<name>A0A329S3B1_9STRA</name>
<dbReference type="EMBL" id="RCMV01000570">
    <property type="protein sequence ID" value="KAG3215269.1"/>
    <property type="molecule type" value="Genomic_DNA"/>
</dbReference>
<dbReference type="OrthoDB" id="126498at2759"/>
<evidence type="ECO:0000313" key="6">
    <source>
        <dbReference type="EMBL" id="RAW30068.1"/>
    </source>
</evidence>
<keyword evidence="7" id="KW-1185">Reference proteome</keyword>
<evidence type="ECO:0008006" key="8">
    <source>
        <dbReference type="Google" id="ProtNLM"/>
    </source>
</evidence>
<evidence type="ECO:0000313" key="2">
    <source>
        <dbReference type="EMBL" id="KAG2938891.1"/>
    </source>
</evidence>
<proteinExistence type="predicted"/>
<evidence type="ECO:0000313" key="3">
    <source>
        <dbReference type="EMBL" id="KAG2945335.1"/>
    </source>
</evidence>
<dbReference type="EMBL" id="RCMK01000185">
    <property type="protein sequence ID" value="KAG2945335.1"/>
    <property type="molecule type" value="Genomic_DNA"/>
</dbReference>
<evidence type="ECO:0000313" key="1">
    <source>
        <dbReference type="EMBL" id="KAG2851829.1"/>
    </source>
</evidence>
<dbReference type="EMBL" id="RCMI01000058">
    <property type="protein sequence ID" value="KAG2938891.1"/>
    <property type="molecule type" value="Genomic_DNA"/>
</dbReference>
<evidence type="ECO:0000313" key="7">
    <source>
        <dbReference type="Proteomes" id="UP000251314"/>
    </source>
</evidence>
<dbReference type="VEuPathDB" id="FungiDB:PC110_g13579"/>
<protein>
    <recommendedName>
        <fullName evidence="8">Reverse transcriptase RNase H-like domain-containing protein</fullName>
    </recommendedName>
</protein>
<dbReference type="EMBL" id="RCMG01000581">
    <property type="protein sequence ID" value="KAG2851829.1"/>
    <property type="molecule type" value="Genomic_DNA"/>
</dbReference>
<dbReference type="Proteomes" id="UP000251314">
    <property type="component" value="Unassembled WGS sequence"/>
</dbReference>
<dbReference type="EMBL" id="RCML01000172">
    <property type="protein sequence ID" value="KAG2987413.1"/>
    <property type="molecule type" value="Genomic_DNA"/>
</dbReference>